<name>A0A292ZBJ8_SPHSA</name>
<sequence>MRVINDARTDATRDRRIAQAVEWIAAGKGRNWKYEKR</sequence>
<accession>A0A292ZBJ8</accession>
<reference evidence="1 2" key="2">
    <citation type="journal article" date="2013" name="Environ. Sci. Technol.">
        <title>The 4-tert-butylphenol-utilizing bacterium Sphingobium fuliginis OMI can degrade bisphenols via phenolic ring hydroxylation and meta-cleavage pathway.</title>
        <authorList>
            <person name="Ogata Y."/>
            <person name="Goda S."/>
            <person name="Toyama T."/>
            <person name="Sei K."/>
            <person name="Ike M."/>
        </authorList>
    </citation>
    <scope>NUCLEOTIDE SEQUENCE [LARGE SCALE GENOMIC DNA]</scope>
    <source>
        <strain evidence="1 2">OMI</strain>
    </source>
</reference>
<dbReference type="AlphaFoldDB" id="A0A292ZBJ8"/>
<gene>
    <name evidence="1" type="ORF">SFOMI_2637</name>
</gene>
<organism evidence="1 2">
    <name type="scientific">Sphingobium fuliginis (strain ATCC 27551)</name>
    <dbReference type="NCBI Taxonomy" id="336203"/>
    <lineage>
        <taxon>Bacteria</taxon>
        <taxon>Pseudomonadati</taxon>
        <taxon>Pseudomonadota</taxon>
        <taxon>Alphaproteobacteria</taxon>
        <taxon>Sphingomonadales</taxon>
        <taxon>Sphingomonadaceae</taxon>
        <taxon>Sphingobium</taxon>
    </lineage>
</organism>
<proteinExistence type="predicted"/>
<dbReference type="Pfam" id="PF13376">
    <property type="entry name" value="OmdA"/>
    <property type="match status" value="1"/>
</dbReference>
<dbReference type="EMBL" id="BEWI01000032">
    <property type="protein sequence ID" value="GAY22082.1"/>
    <property type="molecule type" value="Genomic_DNA"/>
</dbReference>
<evidence type="ECO:0000313" key="1">
    <source>
        <dbReference type="EMBL" id="GAY22082.1"/>
    </source>
</evidence>
<dbReference type="Proteomes" id="UP000221538">
    <property type="component" value="Unassembled WGS sequence"/>
</dbReference>
<protein>
    <submittedName>
        <fullName evidence="1">Uncharacterized protein</fullName>
    </submittedName>
</protein>
<comment type="caution">
    <text evidence="1">The sequence shown here is derived from an EMBL/GenBank/DDBJ whole genome shotgun (WGS) entry which is preliminary data.</text>
</comment>
<evidence type="ECO:0000313" key="2">
    <source>
        <dbReference type="Proteomes" id="UP000221538"/>
    </source>
</evidence>
<reference evidence="1 2" key="1">
    <citation type="journal article" date="2013" name="Biodegradation">
        <title>Occurrence of 4-tert-butylphenol (4-t-BP) biodegradation in an aquatic sample caused by the presence of Spirodela polyrrhiza and isolation of a 4-t-BP-utilizing bacterium.</title>
        <authorList>
            <person name="Ogata Y."/>
            <person name="Toyama T."/>
            <person name="Yu N."/>
            <person name="Wang X."/>
            <person name="Sei K."/>
            <person name="Ike M."/>
        </authorList>
    </citation>
    <scope>NUCLEOTIDE SEQUENCE [LARGE SCALE GENOMIC DNA]</scope>
    <source>
        <strain evidence="1 2">OMI</strain>
    </source>
</reference>